<dbReference type="RefSeq" id="WP_125094419.1">
    <property type="nucleotide sequence ID" value="NZ_RRUE01000001.1"/>
</dbReference>
<evidence type="ECO:0000256" key="2">
    <source>
        <dbReference type="ARBA" id="ARBA00022475"/>
    </source>
</evidence>
<dbReference type="GO" id="GO:0017004">
    <property type="term" value="P:cytochrome complex assembly"/>
    <property type="evidence" value="ECO:0007669"/>
    <property type="project" value="UniProtKB-KW"/>
</dbReference>
<dbReference type="PROSITE" id="PS50893">
    <property type="entry name" value="ABC_TRANSPORTER_2"/>
    <property type="match status" value="1"/>
</dbReference>
<dbReference type="NCBIfam" id="TIGR01189">
    <property type="entry name" value="ccmA"/>
    <property type="match status" value="1"/>
</dbReference>
<dbReference type="OrthoDB" id="9800654at2"/>
<dbReference type="Gene3D" id="3.40.50.300">
    <property type="entry name" value="P-loop containing nucleotide triphosphate hydrolases"/>
    <property type="match status" value="1"/>
</dbReference>
<keyword evidence="7" id="KW-1278">Translocase</keyword>
<evidence type="ECO:0000313" key="11">
    <source>
        <dbReference type="EMBL" id="RRN44988.1"/>
    </source>
</evidence>
<dbReference type="GO" id="GO:0016887">
    <property type="term" value="F:ATP hydrolysis activity"/>
    <property type="evidence" value="ECO:0007669"/>
    <property type="project" value="InterPro"/>
</dbReference>
<keyword evidence="4" id="KW-0547">Nucleotide-binding</keyword>
<feature type="compositionally biased region" description="Low complexity" evidence="9">
    <location>
        <begin position="229"/>
        <end position="255"/>
    </location>
</feature>
<dbReference type="InterPro" id="IPR003439">
    <property type="entry name" value="ABC_transporter-like_ATP-bd"/>
</dbReference>
<keyword evidence="1" id="KW-0813">Transport</keyword>
<evidence type="ECO:0000259" key="10">
    <source>
        <dbReference type="PROSITE" id="PS50893"/>
    </source>
</evidence>
<evidence type="ECO:0000256" key="3">
    <source>
        <dbReference type="ARBA" id="ARBA00022519"/>
    </source>
</evidence>
<dbReference type="PANTHER" id="PTHR43499:SF1">
    <property type="entry name" value="ABC TRANSPORTER I FAMILY MEMBER 1"/>
    <property type="match status" value="1"/>
</dbReference>
<evidence type="ECO:0000256" key="1">
    <source>
        <dbReference type="ARBA" id="ARBA00022448"/>
    </source>
</evidence>
<dbReference type="InterPro" id="IPR027417">
    <property type="entry name" value="P-loop_NTPase"/>
</dbReference>
<name>A0A426FQL7_9BURK</name>
<dbReference type="SUPFAM" id="SSF52540">
    <property type="entry name" value="P-loop containing nucleoside triphosphate hydrolases"/>
    <property type="match status" value="1"/>
</dbReference>
<evidence type="ECO:0000256" key="5">
    <source>
        <dbReference type="ARBA" id="ARBA00022748"/>
    </source>
</evidence>
<dbReference type="InterPro" id="IPR005895">
    <property type="entry name" value="ABC_transptr_haem_export_CcmA"/>
</dbReference>
<gene>
    <name evidence="11" type="primary">ccmA</name>
    <name evidence="11" type="ORF">EHV23_01610</name>
</gene>
<dbReference type="Pfam" id="PF00005">
    <property type="entry name" value="ABC_tran"/>
    <property type="match status" value="1"/>
</dbReference>
<sequence>MSTTTARAPAAGACASTAVTGRLLASGLRIERGRQVLVDALDFSVPSGTALMLRGANGSGKSTLLRALLGLTPVQAGELTWENETFRPGTRKLCPHALWLGHAHGLKGELSAIDNLRLLAELDGARPDRARLRGVLERAGLAKHTHVETRRLSQGQRQRLALARLLLAPHRPLWLLDEPSAALDAEGSALLDALLNKHLDAGGSALIATHLPVLAARAPNELWLGAKTAPGAAPASRPASASGPASPAGQVSAPSRGHTPWHGHTP</sequence>
<keyword evidence="8" id="KW-0472">Membrane</keyword>
<dbReference type="GO" id="GO:0022857">
    <property type="term" value="F:transmembrane transporter activity"/>
    <property type="evidence" value="ECO:0007669"/>
    <property type="project" value="InterPro"/>
</dbReference>
<evidence type="ECO:0000313" key="12">
    <source>
        <dbReference type="Proteomes" id="UP000270261"/>
    </source>
</evidence>
<dbReference type="EMBL" id="RRUE01000001">
    <property type="protein sequence ID" value="RRN44988.1"/>
    <property type="molecule type" value="Genomic_DNA"/>
</dbReference>
<dbReference type="GO" id="GO:0005524">
    <property type="term" value="F:ATP binding"/>
    <property type="evidence" value="ECO:0007669"/>
    <property type="project" value="UniProtKB-KW"/>
</dbReference>
<dbReference type="AlphaFoldDB" id="A0A426FQL7"/>
<evidence type="ECO:0000256" key="4">
    <source>
        <dbReference type="ARBA" id="ARBA00022741"/>
    </source>
</evidence>
<keyword evidence="3" id="KW-0997">Cell inner membrane</keyword>
<evidence type="ECO:0000256" key="6">
    <source>
        <dbReference type="ARBA" id="ARBA00022840"/>
    </source>
</evidence>
<dbReference type="PROSITE" id="PS00211">
    <property type="entry name" value="ABC_TRANSPORTER_1"/>
    <property type="match status" value="1"/>
</dbReference>
<dbReference type="InterPro" id="IPR003593">
    <property type="entry name" value="AAA+_ATPase"/>
</dbReference>
<feature type="domain" description="ABC transporter" evidence="10">
    <location>
        <begin position="23"/>
        <end position="252"/>
    </location>
</feature>
<keyword evidence="12" id="KW-1185">Reference proteome</keyword>
<feature type="region of interest" description="Disordered" evidence="9">
    <location>
        <begin position="229"/>
        <end position="266"/>
    </location>
</feature>
<keyword evidence="6 11" id="KW-0067">ATP-binding</keyword>
<proteinExistence type="predicted"/>
<comment type="caution">
    <text evidence="11">The sequence shown here is derived from an EMBL/GenBank/DDBJ whole genome shotgun (WGS) entry which is preliminary data.</text>
</comment>
<dbReference type="InterPro" id="IPR017871">
    <property type="entry name" value="ABC_transporter-like_CS"/>
</dbReference>
<keyword evidence="2" id="KW-1003">Cell membrane</keyword>
<organism evidence="11 12">
    <name type="scientific">Lautropia dentalis</name>
    <dbReference type="NCBI Taxonomy" id="2490857"/>
    <lineage>
        <taxon>Bacteria</taxon>
        <taxon>Pseudomonadati</taxon>
        <taxon>Pseudomonadota</taxon>
        <taxon>Betaproteobacteria</taxon>
        <taxon>Burkholderiales</taxon>
        <taxon>Burkholderiaceae</taxon>
        <taxon>Lautropia</taxon>
    </lineage>
</organism>
<reference evidence="11 12" key="1">
    <citation type="submission" date="2018-11" db="EMBL/GenBank/DDBJ databases">
        <title>Genome sequencing of Lautropia sp. KCOM 2505 (= ChDC F240).</title>
        <authorList>
            <person name="Kook J.-K."/>
            <person name="Park S.-N."/>
            <person name="Lim Y.K."/>
        </authorList>
    </citation>
    <scope>NUCLEOTIDE SEQUENCE [LARGE SCALE GENOMIC DNA]</scope>
    <source>
        <strain evidence="11 12">KCOM 2505</strain>
    </source>
</reference>
<evidence type="ECO:0000256" key="9">
    <source>
        <dbReference type="SAM" id="MobiDB-lite"/>
    </source>
</evidence>
<keyword evidence="11" id="KW-0378">Hydrolase</keyword>
<keyword evidence="5" id="KW-0201">Cytochrome c-type biogenesis</keyword>
<protein>
    <submittedName>
        <fullName evidence="11">Heme ABC exporter ATP-binding protein CcmA</fullName>
        <ecNumber evidence="11">3.6.3.41</ecNumber>
    </submittedName>
</protein>
<evidence type="ECO:0000256" key="8">
    <source>
        <dbReference type="ARBA" id="ARBA00023136"/>
    </source>
</evidence>
<dbReference type="SMART" id="SM00382">
    <property type="entry name" value="AAA"/>
    <property type="match status" value="1"/>
</dbReference>
<evidence type="ECO:0000256" key="7">
    <source>
        <dbReference type="ARBA" id="ARBA00022967"/>
    </source>
</evidence>
<dbReference type="Proteomes" id="UP000270261">
    <property type="component" value="Unassembled WGS sequence"/>
</dbReference>
<dbReference type="EC" id="3.6.3.41" evidence="11"/>
<accession>A0A426FQL7</accession>
<dbReference type="PANTHER" id="PTHR43499">
    <property type="entry name" value="ABC TRANSPORTER I FAMILY MEMBER 1"/>
    <property type="match status" value="1"/>
</dbReference>